<reference evidence="3" key="1">
    <citation type="submission" date="2018-06" db="EMBL/GenBank/DDBJ databases">
        <authorList>
            <person name="Khan S.A."/>
        </authorList>
    </citation>
    <scope>NUCLEOTIDE SEQUENCE [LARGE SCALE GENOMIC DNA]</scope>
    <source>
        <strain evidence="3">DB-1506</strain>
    </source>
</reference>
<protein>
    <submittedName>
        <fullName evidence="2">Uncharacterized protein</fullName>
    </submittedName>
</protein>
<dbReference type="AlphaFoldDB" id="A0A327M5S0"/>
<accession>A0A327M5S0</accession>
<evidence type="ECO:0000313" key="2">
    <source>
        <dbReference type="EMBL" id="RAI55408.1"/>
    </source>
</evidence>
<organism evidence="2 3">
    <name type="scientific">Roseicella frigidaeris</name>
    <dbReference type="NCBI Taxonomy" id="2230885"/>
    <lineage>
        <taxon>Bacteria</taxon>
        <taxon>Pseudomonadati</taxon>
        <taxon>Pseudomonadota</taxon>
        <taxon>Alphaproteobacteria</taxon>
        <taxon>Acetobacterales</taxon>
        <taxon>Roseomonadaceae</taxon>
        <taxon>Roseicella</taxon>
    </lineage>
</organism>
<dbReference type="EMBL" id="QLIX01000031">
    <property type="protein sequence ID" value="RAI55408.1"/>
    <property type="molecule type" value="Genomic_DNA"/>
</dbReference>
<name>A0A327M5S0_9PROT</name>
<evidence type="ECO:0000256" key="1">
    <source>
        <dbReference type="SAM" id="MobiDB-lite"/>
    </source>
</evidence>
<sequence length="85" mass="8617">MSDPKPPPEAGAARPRGVSKGASRGAARAPASPGPAPARASAPADSAGFDAWLRHHLADLHAEVLLAPPPARFLEALGLRPRSDG</sequence>
<keyword evidence="3" id="KW-1185">Reference proteome</keyword>
<comment type="caution">
    <text evidence="2">The sequence shown here is derived from an EMBL/GenBank/DDBJ whole genome shotgun (WGS) entry which is preliminary data.</text>
</comment>
<proteinExistence type="predicted"/>
<dbReference type="Proteomes" id="UP000249065">
    <property type="component" value="Unassembled WGS sequence"/>
</dbReference>
<dbReference type="RefSeq" id="WP_111472406.1">
    <property type="nucleotide sequence ID" value="NZ_QLIX01000031.1"/>
</dbReference>
<feature type="compositionally biased region" description="Low complexity" evidence="1">
    <location>
        <begin position="10"/>
        <end position="44"/>
    </location>
</feature>
<feature type="region of interest" description="Disordered" evidence="1">
    <location>
        <begin position="1"/>
        <end position="44"/>
    </location>
</feature>
<evidence type="ECO:0000313" key="3">
    <source>
        <dbReference type="Proteomes" id="UP000249065"/>
    </source>
</evidence>
<gene>
    <name evidence="2" type="ORF">DOO78_23895</name>
</gene>